<dbReference type="Gene3D" id="1.10.260.40">
    <property type="entry name" value="lambda repressor-like DNA-binding domains"/>
    <property type="match status" value="1"/>
</dbReference>
<dbReference type="PANTHER" id="PTHR46558">
    <property type="entry name" value="TRACRIPTIONAL REGULATORY PROTEIN-RELATED-RELATED"/>
    <property type="match status" value="1"/>
</dbReference>
<sequence>MSIGEVIHEFRKEKGMTQQEFAEQLPIDRTALAKYESGKRRPNDEVLQKAASTFDDPRLYLAVQDEATGGASSPWLNGVDLHRASVLWKSIEEIKEVIAVSGSAPISKTRDQITEADRLQIKILIMESVEAITALTHLVAVLCKEYAFSWLGVWKEHRAELKAKKYTK</sequence>
<organism evidence="3 4">
    <name type="scientific">Paenibacillus alvei</name>
    <name type="common">Bacillus alvei</name>
    <dbReference type="NCBI Taxonomy" id="44250"/>
    <lineage>
        <taxon>Bacteria</taxon>
        <taxon>Bacillati</taxon>
        <taxon>Bacillota</taxon>
        <taxon>Bacilli</taxon>
        <taxon>Bacillales</taxon>
        <taxon>Paenibacillaceae</taxon>
        <taxon>Paenibacillus</taxon>
    </lineage>
</organism>
<reference evidence="3 4" key="1">
    <citation type="submission" date="2022-05" db="EMBL/GenBank/DDBJ databases">
        <title>Genome Sequencing of Bee-Associated Microbes.</title>
        <authorList>
            <person name="Dunlap C."/>
        </authorList>
    </citation>
    <scope>NUCLEOTIDE SEQUENCE [LARGE SCALE GENOMIC DNA]</scope>
    <source>
        <strain evidence="3 4">NRRL B-04010</strain>
    </source>
</reference>
<dbReference type="RefSeq" id="WP_163974770.1">
    <property type="nucleotide sequence ID" value="NZ_JAKOBS010000010.1"/>
</dbReference>
<dbReference type="SUPFAM" id="SSF47413">
    <property type="entry name" value="lambda repressor-like DNA-binding domains"/>
    <property type="match status" value="1"/>
</dbReference>
<dbReference type="Proteomes" id="UP001527181">
    <property type="component" value="Unassembled WGS sequence"/>
</dbReference>
<dbReference type="InterPro" id="IPR001387">
    <property type="entry name" value="Cro/C1-type_HTH"/>
</dbReference>
<dbReference type="PANTHER" id="PTHR46558:SF11">
    <property type="entry name" value="HTH-TYPE TRANSCRIPTIONAL REGULATOR XRE"/>
    <property type="match status" value="1"/>
</dbReference>
<evidence type="ECO:0000259" key="2">
    <source>
        <dbReference type="PROSITE" id="PS50943"/>
    </source>
</evidence>
<dbReference type="PROSITE" id="PS50943">
    <property type="entry name" value="HTH_CROC1"/>
    <property type="match status" value="1"/>
</dbReference>
<proteinExistence type="predicted"/>
<evidence type="ECO:0000313" key="3">
    <source>
        <dbReference type="EMBL" id="MCY9761203.1"/>
    </source>
</evidence>
<evidence type="ECO:0000256" key="1">
    <source>
        <dbReference type="ARBA" id="ARBA00023125"/>
    </source>
</evidence>
<feature type="domain" description="HTH cro/C1-type" evidence="2">
    <location>
        <begin position="7"/>
        <end position="61"/>
    </location>
</feature>
<dbReference type="CDD" id="cd00093">
    <property type="entry name" value="HTH_XRE"/>
    <property type="match status" value="1"/>
</dbReference>
<evidence type="ECO:0000313" key="4">
    <source>
        <dbReference type="Proteomes" id="UP001527181"/>
    </source>
</evidence>
<accession>A0ABT4GXC0</accession>
<dbReference type="SMART" id="SM00530">
    <property type="entry name" value="HTH_XRE"/>
    <property type="match status" value="1"/>
</dbReference>
<dbReference type="InterPro" id="IPR010982">
    <property type="entry name" value="Lambda_DNA-bd_dom_sf"/>
</dbReference>
<name>A0ABT4GXC0_PAEAL</name>
<keyword evidence="4" id="KW-1185">Reference proteome</keyword>
<keyword evidence="1" id="KW-0238">DNA-binding</keyword>
<gene>
    <name evidence="3" type="ORF">M5X12_11520</name>
</gene>
<comment type="caution">
    <text evidence="3">The sequence shown here is derived from an EMBL/GenBank/DDBJ whole genome shotgun (WGS) entry which is preliminary data.</text>
</comment>
<dbReference type="Pfam" id="PF01381">
    <property type="entry name" value="HTH_3"/>
    <property type="match status" value="1"/>
</dbReference>
<protein>
    <submittedName>
        <fullName evidence="3">Helix-turn-helix domain-containing protein</fullName>
    </submittedName>
</protein>
<dbReference type="EMBL" id="JAMDNP010000021">
    <property type="protein sequence ID" value="MCY9761203.1"/>
    <property type="molecule type" value="Genomic_DNA"/>
</dbReference>